<protein>
    <recommendedName>
        <fullName evidence="14">Phospholipid-transporting ATPase</fullName>
        <ecNumber evidence="14">7.6.2.1</ecNumber>
    </recommendedName>
</protein>
<dbReference type="InterPro" id="IPR006539">
    <property type="entry name" value="P-type_ATPase_IV"/>
</dbReference>
<dbReference type="GO" id="GO:0140326">
    <property type="term" value="F:ATPase-coupled intramembrane lipid transporter activity"/>
    <property type="evidence" value="ECO:0007669"/>
    <property type="project" value="UniProtKB-EC"/>
</dbReference>
<evidence type="ECO:0000256" key="14">
    <source>
        <dbReference type="RuleBase" id="RU362033"/>
    </source>
</evidence>
<feature type="binding site" evidence="13">
    <location>
        <position position="261"/>
    </location>
    <ligand>
        <name>Mg(2+)</name>
        <dbReference type="ChEBI" id="CHEBI:18420"/>
    </ligand>
</feature>
<dbReference type="SUPFAM" id="SSF56784">
    <property type="entry name" value="HAD-like"/>
    <property type="match status" value="1"/>
</dbReference>
<evidence type="ECO:0000256" key="13">
    <source>
        <dbReference type="PIRSR" id="PIRSR606539-3"/>
    </source>
</evidence>
<name>A0A7S2D387_9STRA</name>
<feature type="transmembrane region" description="Helical" evidence="14">
    <location>
        <begin position="352"/>
        <end position="371"/>
    </location>
</feature>
<comment type="cofactor">
    <cofactor evidence="13">
        <name>Mg(2+)</name>
        <dbReference type="ChEBI" id="CHEBI:18420"/>
    </cofactor>
</comment>
<dbReference type="GO" id="GO:0005886">
    <property type="term" value="C:plasma membrane"/>
    <property type="evidence" value="ECO:0007669"/>
    <property type="project" value="TreeGrafter"/>
</dbReference>
<evidence type="ECO:0000259" key="15">
    <source>
        <dbReference type="Pfam" id="PF16212"/>
    </source>
</evidence>
<feature type="binding site" evidence="12">
    <location>
        <position position="13"/>
    </location>
    <ligand>
        <name>ATP</name>
        <dbReference type="ChEBI" id="CHEBI:30616"/>
    </ligand>
</feature>
<dbReference type="InterPro" id="IPR001757">
    <property type="entry name" value="P_typ_ATPase"/>
</dbReference>
<keyword evidence="6 12" id="KW-0067">ATP-binding</keyword>
<dbReference type="PANTHER" id="PTHR24092">
    <property type="entry name" value="PROBABLE PHOSPHOLIPID-TRANSPORTING ATPASE"/>
    <property type="match status" value="1"/>
</dbReference>
<feature type="binding site" evidence="12">
    <location>
        <position position="95"/>
    </location>
    <ligand>
        <name>ATP</name>
        <dbReference type="ChEBI" id="CHEBI:30616"/>
    </ligand>
</feature>
<evidence type="ECO:0000313" key="16">
    <source>
        <dbReference type="EMBL" id="CAD9442525.1"/>
    </source>
</evidence>
<feature type="binding site" evidence="12">
    <location>
        <position position="93"/>
    </location>
    <ligand>
        <name>ATP</name>
        <dbReference type="ChEBI" id="CHEBI:30616"/>
    </ligand>
</feature>
<feature type="binding site" evidence="12">
    <location>
        <position position="264"/>
    </location>
    <ligand>
        <name>ATP</name>
        <dbReference type="ChEBI" id="CHEBI:30616"/>
    </ligand>
</feature>
<dbReference type="EC" id="7.6.2.1" evidence="14"/>
<dbReference type="InterPro" id="IPR023298">
    <property type="entry name" value="ATPase_P-typ_TM_dom_sf"/>
</dbReference>
<dbReference type="AlphaFoldDB" id="A0A7S2D387"/>
<dbReference type="PANTHER" id="PTHR24092:SF150">
    <property type="entry name" value="PHOSPHOLIPID-TRANSPORTING ATPASE"/>
    <property type="match status" value="1"/>
</dbReference>
<evidence type="ECO:0000256" key="5">
    <source>
        <dbReference type="ARBA" id="ARBA00022741"/>
    </source>
</evidence>
<feature type="binding site" evidence="12">
    <location>
        <position position="240"/>
    </location>
    <ligand>
        <name>ATP</name>
        <dbReference type="ChEBI" id="CHEBI:30616"/>
    </ligand>
</feature>
<dbReference type="Gene3D" id="3.40.50.1000">
    <property type="entry name" value="HAD superfamily/HAD-like"/>
    <property type="match status" value="1"/>
</dbReference>
<dbReference type="NCBIfam" id="TIGR01494">
    <property type="entry name" value="ATPase_P-type"/>
    <property type="match status" value="1"/>
</dbReference>
<comment type="similarity">
    <text evidence="2 14">Belongs to the cation transport ATPase (P-type) (TC 3.A.3) family. Type IV subfamily.</text>
</comment>
<keyword evidence="7 13" id="KW-0460">Magnesium</keyword>
<dbReference type="GO" id="GO:0016887">
    <property type="term" value="F:ATP hydrolysis activity"/>
    <property type="evidence" value="ECO:0007669"/>
    <property type="project" value="InterPro"/>
</dbReference>
<feature type="binding site" evidence="12">
    <location>
        <position position="94"/>
    </location>
    <ligand>
        <name>ATP</name>
        <dbReference type="ChEBI" id="CHEBI:30616"/>
    </ligand>
</feature>
<feature type="binding site" evidence="12">
    <location>
        <position position="234"/>
    </location>
    <ligand>
        <name>ATP</name>
        <dbReference type="ChEBI" id="CHEBI:30616"/>
    </ligand>
</feature>
<evidence type="ECO:0000256" key="6">
    <source>
        <dbReference type="ARBA" id="ARBA00022840"/>
    </source>
</evidence>
<evidence type="ECO:0000256" key="4">
    <source>
        <dbReference type="ARBA" id="ARBA00022723"/>
    </source>
</evidence>
<feature type="binding site" evidence="13">
    <location>
        <position position="265"/>
    </location>
    <ligand>
        <name>Mg(2+)</name>
        <dbReference type="ChEBI" id="CHEBI:18420"/>
    </ligand>
</feature>
<feature type="transmembrane region" description="Helical" evidence="14">
    <location>
        <begin position="401"/>
        <end position="419"/>
    </location>
</feature>
<dbReference type="Pfam" id="PF16212">
    <property type="entry name" value="PhoLip_ATPase_C"/>
    <property type="match status" value="1"/>
</dbReference>
<feature type="binding site" evidence="12">
    <location>
        <position position="265"/>
    </location>
    <ligand>
        <name>ATP</name>
        <dbReference type="ChEBI" id="CHEBI:30616"/>
    </ligand>
</feature>
<evidence type="ECO:0000256" key="11">
    <source>
        <dbReference type="ARBA" id="ARBA00034036"/>
    </source>
</evidence>
<evidence type="ECO:0000256" key="2">
    <source>
        <dbReference type="ARBA" id="ARBA00008109"/>
    </source>
</evidence>
<evidence type="ECO:0000256" key="3">
    <source>
        <dbReference type="ARBA" id="ARBA00022692"/>
    </source>
</evidence>
<feature type="transmembrane region" description="Helical" evidence="14">
    <location>
        <begin position="431"/>
        <end position="448"/>
    </location>
</feature>
<reference evidence="16" key="1">
    <citation type="submission" date="2021-01" db="EMBL/GenBank/DDBJ databases">
        <authorList>
            <person name="Corre E."/>
            <person name="Pelletier E."/>
            <person name="Niang G."/>
            <person name="Scheremetjew M."/>
            <person name="Finn R."/>
            <person name="Kale V."/>
            <person name="Holt S."/>
            <person name="Cochrane G."/>
            <person name="Meng A."/>
            <person name="Brown T."/>
            <person name="Cohen L."/>
        </authorList>
    </citation>
    <scope>NUCLEOTIDE SEQUENCE</scope>
    <source>
        <strain evidence="16">RCC1693</strain>
    </source>
</reference>
<keyword evidence="10 14" id="KW-0472">Membrane</keyword>
<sequence length="597" mass="66450">MAHLDEYVNDGLRTLLVGQRKIPDAEYEPWAAKMHAAEIALVNREEERYAVMDEIELGLELMGATAIEDKLQGGVGDTIAALRDGGVKVWMLTGDKVGTAVNIGYSCQLINLEMNMLRCVAGEDAEKGVQEGGVADTVGLTDVDKNGVPMTDVLTAHLNSLIHAHDAFQQEQERVNETRRRDQVPLLPPKESCLVVDTNALRGVEEAMESGKDSEVGQLFLKLASRVKSVICARVSPKQKSKIVAMVKESLPLKVTLSIGDGANDVPMIQTAHIGVGIFGLEGQQAVNSADFAIGQFRFLKPLMLVHGRWNLRRCSLLTCYLFYKNALLVLPQFFLGVRSLFSGMFTWYDLVYQWFNAVYTALPILFVATFDQDVNADIVMKYPSLYKDGLERKFMTHGSFWRWMFEGIMHGVVCYFFVEIAMGEDVVQSNGKAIGLFGAGIVMLWLVDLVANLRLGLEILYWTGYEAAFITVSILVFYVTWSVASSDNDFMVSVGYPNIVYGTMGWMMNGSWFWFTTFLTLTFCRMPMYTIYVVKRSFLPSRADIGREIASGWINGVKQSEGSKTNGETRVLNTDDGHIELQDVYAQSPAGRSSAL</sequence>
<evidence type="ECO:0000256" key="9">
    <source>
        <dbReference type="ARBA" id="ARBA00022989"/>
    </source>
</evidence>
<dbReference type="InterPro" id="IPR036412">
    <property type="entry name" value="HAD-like_sf"/>
</dbReference>
<dbReference type="SUPFAM" id="SSF81665">
    <property type="entry name" value="Calcium ATPase, transmembrane domain M"/>
    <property type="match status" value="1"/>
</dbReference>
<keyword evidence="8 14" id="KW-1278">Translocase</keyword>
<dbReference type="InterPro" id="IPR023214">
    <property type="entry name" value="HAD_sf"/>
</dbReference>
<feature type="transmembrane region" description="Helical" evidence="14">
    <location>
        <begin position="460"/>
        <end position="482"/>
    </location>
</feature>
<dbReference type="GO" id="GO:0045332">
    <property type="term" value="P:phospholipid translocation"/>
    <property type="evidence" value="ECO:0007669"/>
    <property type="project" value="TreeGrafter"/>
</dbReference>
<organism evidence="16">
    <name type="scientific">Florenciella parvula</name>
    <dbReference type="NCBI Taxonomy" id="236787"/>
    <lineage>
        <taxon>Eukaryota</taxon>
        <taxon>Sar</taxon>
        <taxon>Stramenopiles</taxon>
        <taxon>Ochrophyta</taxon>
        <taxon>Dictyochophyceae</taxon>
        <taxon>Florenciellales</taxon>
        <taxon>Florenciella</taxon>
    </lineage>
</organism>
<evidence type="ECO:0000256" key="8">
    <source>
        <dbReference type="ARBA" id="ARBA00022967"/>
    </source>
</evidence>
<proteinExistence type="inferred from homology"/>
<evidence type="ECO:0000256" key="1">
    <source>
        <dbReference type="ARBA" id="ARBA00004141"/>
    </source>
</evidence>
<evidence type="ECO:0000256" key="7">
    <source>
        <dbReference type="ARBA" id="ARBA00022842"/>
    </source>
</evidence>
<feature type="transmembrane region" description="Helical" evidence="14">
    <location>
        <begin position="322"/>
        <end position="346"/>
    </location>
</feature>
<dbReference type="EMBL" id="HBGT01029008">
    <property type="protein sequence ID" value="CAD9442525.1"/>
    <property type="molecule type" value="Transcribed_RNA"/>
</dbReference>
<accession>A0A7S2D387</accession>
<evidence type="ECO:0000256" key="10">
    <source>
        <dbReference type="ARBA" id="ARBA00023136"/>
    </source>
</evidence>
<dbReference type="GO" id="GO:0005524">
    <property type="term" value="F:ATP binding"/>
    <property type="evidence" value="ECO:0007669"/>
    <property type="project" value="UniProtKB-UniRule"/>
</dbReference>
<feature type="domain" description="P-type ATPase C-terminal" evidence="15">
    <location>
        <begin position="287"/>
        <end position="542"/>
    </location>
</feature>
<dbReference type="InterPro" id="IPR032630">
    <property type="entry name" value="P_typ_ATPase_c"/>
</dbReference>
<keyword evidence="9 14" id="KW-1133">Transmembrane helix</keyword>
<dbReference type="NCBIfam" id="TIGR01652">
    <property type="entry name" value="ATPase-Plipid"/>
    <property type="match status" value="1"/>
</dbReference>
<comment type="subcellular location">
    <subcellularLocation>
        <location evidence="1 14">Membrane</location>
        <topology evidence="1 14">Multi-pass membrane protein</topology>
    </subcellularLocation>
</comment>
<dbReference type="GO" id="GO:0000287">
    <property type="term" value="F:magnesium ion binding"/>
    <property type="evidence" value="ECO:0007669"/>
    <property type="project" value="UniProtKB-UniRule"/>
</dbReference>
<keyword evidence="4 13" id="KW-0479">Metal-binding</keyword>
<gene>
    <name evidence="16" type="ORF">FPAR1323_LOCUS15148</name>
</gene>
<comment type="caution">
    <text evidence="14">Lacks conserved residue(s) required for the propagation of feature annotation.</text>
</comment>
<keyword evidence="5 12" id="KW-0547">Nucleotide-binding</keyword>
<comment type="catalytic activity">
    <reaction evidence="11 14">
        <text>ATP + H2O + phospholipidSide 1 = ADP + phosphate + phospholipidSide 2.</text>
        <dbReference type="EC" id="7.6.2.1"/>
    </reaction>
</comment>
<evidence type="ECO:0000256" key="12">
    <source>
        <dbReference type="PIRSR" id="PIRSR606539-2"/>
    </source>
</evidence>
<dbReference type="FunFam" id="3.40.50.1000:FF:000014">
    <property type="entry name" value="Phospholipid-transporting ATPase"/>
    <property type="match status" value="1"/>
</dbReference>
<keyword evidence="3 14" id="KW-0812">Transmembrane</keyword>